<feature type="region of interest" description="Disordered" evidence="1">
    <location>
        <begin position="525"/>
        <end position="563"/>
    </location>
</feature>
<dbReference type="OMA" id="QTHANCE"/>
<reference evidence="3" key="1">
    <citation type="submission" date="2012-06" db="EMBL/GenBank/DDBJ databases">
        <title>The genome sequence of Coniosporium apollinis CBS 100218.</title>
        <authorList>
            <consortium name="The Broad Institute Genome Sequencing Platform"/>
            <person name="Cuomo C."/>
            <person name="Gorbushina A."/>
            <person name="Noack S."/>
            <person name="Walker B."/>
            <person name="Young S.K."/>
            <person name="Zeng Q."/>
            <person name="Gargeya S."/>
            <person name="Fitzgerald M."/>
            <person name="Haas B."/>
            <person name="Abouelleil A."/>
            <person name="Alvarado L."/>
            <person name="Arachchi H.M."/>
            <person name="Berlin A.M."/>
            <person name="Chapman S.B."/>
            <person name="Goldberg J."/>
            <person name="Griggs A."/>
            <person name="Gujja S."/>
            <person name="Hansen M."/>
            <person name="Howarth C."/>
            <person name="Imamovic A."/>
            <person name="Larimer J."/>
            <person name="McCowan C."/>
            <person name="Montmayeur A."/>
            <person name="Murphy C."/>
            <person name="Neiman D."/>
            <person name="Pearson M."/>
            <person name="Priest M."/>
            <person name="Roberts A."/>
            <person name="Saif S."/>
            <person name="Shea T."/>
            <person name="Sisk P."/>
            <person name="Sykes S."/>
            <person name="Wortman J."/>
            <person name="Nusbaum C."/>
            <person name="Birren B."/>
        </authorList>
    </citation>
    <scope>NUCLEOTIDE SEQUENCE [LARGE SCALE GENOMIC DNA]</scope>
    <source>
        <strain evidence="3">CBS 100218</strain>
    </source>
</reference>
<dbReference type="GeneID" id="19905893"/>
<feature type="region of interest" description="Disordered" evidence="1">
    <location>
        <begin position="838"/>
        <end position="873"/>
    </location>
</feature>
<evidence type="ECO:0000256" key="1">
    <source>
        <dbReference type="SAM" id="MobiDB-lite"/>
    </source>
</evidence>
<dbReference type="EMBL" id="JH767611">
    <property type="protein sequence ID" value="EON69322.1"/>
    <property type="molecule type" value="Genomic_DNA"/>
</dbReference>
<feature type="compositionally biased region" description="Low complexity" evidence="1">
    <location>
        <begin position="237"/>
        <end position="250"/>
    </location>
</feature>
<feature type="region of interest" description="Disordered" evidence="1">
    <location>
        <begin position="887"/>
        <end position="909"/>
    </location>
</feature>
<dbReference type="eggNOG" id="ENOG502S1ZU">
    <property type="taxonomic scope" value="Eukaryota"/>
</dbReference>
<evidence type="ECO:0000313" key="3">
    <source>
        <dbReference type="Proteomes" id="UP000016924"/>
    </source>
</evidence>
<organism evidence="2 3">
    <name type="scientific">Coniosporium apollinis (strain CBS 100218)</name>
    <name type="common">Rock-inhabiting black yeast</name>
    <dbReference type="NCBI Taxonomy" id="1168221"/>
    <lineage>
        <taxon>Eukaryota</taxon>
        <taxon>Fungi</taxon>
        <taxon>Dikarya</taxon>
        <taxon>Ascomycota</taxon>
        <taxon>Pezizomycotina</taxon>
        <taxon>Dothideomycetes</taxon>
        <taxon>Dothideomycetes incertae sedis</taxon>
        <taxon>Coniosporium</taxon>
    </lineage>
</organism>
<dbReference type="HOGENOM" id="CLU_309490_0_0_1"/>
<keyword evidence="3" id="KW-1185">Reference proteome</keyword>
<dbReference type="AlphaFoldDB" id="R7Z573"/>
<feature type="region of interest" description="Disordered" evidence="1">
    <location>
        <begin position="93"/>
        <end position="169"/>
    </location>
</feature>
<dbReference type="Proteomes" id="UP000016924">
    <property type="component" value="Unassembled WGS sequence"/>
</dbReference>
<feature type="region of interest" description="Disordered" evidence="1">
    <location>
        <begin position="23"/>
        <end position="53"/>
    </location>
</feature>
<feature type="compositionally biased region" description="Low complexity" evidence="1">
    <location>
        <begin position="688"/>
        <end position="700"/>
    </location>
</feature>
<proteinExistence type="predicted"/>
<gene>
    <name evidence="2" type="ORF">W97_08582</name>
</gene>
<feature type="compositionally biased region" description="Polar residues" evidence="1">
    <location>
        <begin position="220"/>
        <end position="230"/>
    </location>
</feature>
<sequence length="952" mass="100958">MSSNFYLRDKPQEEKRMVLEKFGTGASVHQRTAKSNKDASVSTSTPLSPPPPDSIVQHFLSRRKRVEFIQSHPVQPNSGAARHHLQSLPAISRTPIECKRPKNPPTTGTGRVTHLVSSSTNTTPGPASSQAGSYFTLQPAASGVETRSPANRLPPASKSSHGIDTSYGPPIALITRGSFNKEVARMVHTPGDYEDEQQDLIHPGYTAPVNLRLQRSNSLVAQDSAGVSNTGRKRQDSGASNRSAPRASSRQGHGSVCSKNTMALQHEHGAAEADFGLEQGEMNGSADTASQGDYPQDALDHEGDRSGQGSEDLFLNIAESPRHRSEEDGTYGIERRRSRRTRASQRQVLPSNSLSSQVDNPVPGGLASKSTVSTLPAHYRGFSRRLSPAAEPRSLQDLSPMSPPESSDAAGDHYPGLSPHSSFSSALAPEASERSRHRPPHNDQQPYRSHTHRPSNLHYSRELDPGFYANTPPSAVSNAHRTHSRADGASSAGSSAAPTTVWDEVEDLKSRIARLELTRNIPTNAVISNGSADRPRTATTTVTTISSSPKQLRKPSASGSDTPIGGRLGAELHPTLHTALAKCKNQLNPSLYRSLAAAASDALELAALTGGPQGTAFTAASMINSVAAADRQVRRKADNVCRSLTEVCIALCDAKSISTDSAPPTTMLPANLAANLAIRRASLQQNGTASALSRSTRASTEPPERSTPSRALNRIEARRSSLLGLNGTSSTSTSDSTSRETETIQDSIEDTGSVTPKTASRSTHPPISAARAGTSLLHTRRTHGASGGAEDDTERARPLSRAMTEIEPLPGDRGARLSVGSGGHAQRLSLSRDFAAKHASDSLHTQPYSSPLAHASSLRRTSRHDGQGSHVPGLALRGAVLDGSRRYGARRTPERGLAPEAASSGGEARQRVVSLGLDVAGKGADELGRRRSLGRRVRQSTPGATAVGVRGE</sequence>
<feature type="region of interest" description="Disordered" evidence="1">
    <location>
        <begin position="685"/>
        <end position="824"/>
    </location>
</feature>
<feature type="region of interest" description="Disordered" evidence="1">
    <location>
        <begin position="280"/>
        <end position="371"/>
    </location>
</feature>
<feature type="compositionally biased region" description="Polar residues" evidence="1">
    <location>
        <begin position="744"/>
        <end position="765"/>
    </location>
</feature>
<dbReference type="OrthoDB" id="5369729at2759"/>
<feature type="compositionally biased region" description="Polar residues" evidence="1">
    <location>
        <begin position="105"/>
        <end position="136"/>
    </location>
</feature>
<accession>R7Z573</accession>
<evidence type="ECO:0000313" key="2">
    <source>
        <dbReference type="EMBL" id="EON69322.1"/>
    </source>
</evidence>
<name>R7Z573_CONA1</name>
<feature type="region of interest" description="Disordered" evidence="1">
    <location>
        <begin position="930"/>
        <end position="952"/>
    </location>
</feature>
<feature type="compositionally biased region" description="Polar residues" evidence="1">
    <location>
        <begin position="348"/>
        <end position="359"/>
    </location>
</feature>
<protein>
    <submittedName>
        <fullName evidence="2">Uncharacterized protein</fullName>
    </submittedName>
</protein>
<feature type="region of interest" description="Disordered" evidence="1">
    <location>
        <begin position="383"/>
        <end position="500"/>
    </location>
</feature>
<feature type="region of interest" description="Disordered" evidence="1">
    <location>
        <begin position="220"/>
        <end position="256"/>
    </location>
</feature>
<dbReference type="RefSeq" id="XP_007784639.1">
    <property type="nucleotide sequence ID" value="XM_007786449.1"/>
</dbReference>
<feature type="compositionally biased region" description="Low complexity" evidence="1">
    <location>
        <begin position="487"/>
        <end position="497"/>
    </location>
</feature>
<feature type="compositionally biased region" description="Low complexity" evidence="1">
    <location>
        <begin position="720"/>
        <end position="736"/>
    </location>
</feature>